<name>A0A3A3GLB0_PANTH</name>
<organism evidence="2 3">
    <name type="scientific">Paenibacillus thiaminolyticus</name>
    <name type="common">Bacillus thiaminolyticus</name>
    <dbReference type="NCBI Taxonomy" id="49283"/>
    <lineage>
        <taxon>Bacteria</taxon>
        <taxon>Bacillati</taxon>
        <taxon>Bacillota</taxon>
        <taxon>Bacilli</taxon>
        <taxon>Bacillales</taxon>
        <taxon>Paenibacillaceae</taxon>
        <taxon>Paenibacillus</taxon>
    </lineage>
</organism>
<proteinExistence type="predicted"/>
<dbReference type="Pfam" id="PF09388">
    <property type="entry name" value="SpoOE-like"/>
    <property type="match status" value="1"/>
</dbReference>
<protein>
    <submittedName>
        <fullName evidence="2">Aspartyl-phosphate phosphatase Spo0E family protein</fullName>
    </submittedName>
</protein>
<dbReference type="EMBL" id="QYZD01000004">
    <property type="protein sequence ID" value="RJG25321.1"/>
    <property type="molecule type" value="Genomic_DNA"/>
</dbReference>
<dbReference type="GO" id="GO:0046983">
    <property type="term" value="F:protein dimerization activity"/>
    <property type="evidence" value="ECO:0007669"/>
    <property type="project" value="InterPro"/>
</dbReference>
<dbReference type="Proteomes" id="UP000266177">
    <property type="component" value="Unassembled WGS sequence"/>
</dbReference>
<dbReference type="InterPro" id="IPR037208">
    <property type="entry name" value="Spo0E-like_sf"/>
</dbReference>
<feature type="region of interest" description="Disordered" evidence="1">
    <location>
        <begin position="58"/>
        <end position="77"/>
    </location>
</feature>
<evidence type="ECO:0000313" key="2">
    <source>
        <dbReference type="EMBL" id="RJG25321.1"/>
    </source>
</evidence>
<dbReference type="AlphaFoldDB" id="A0A3A3GLB0"/>
<reference evidence="2 3" key="1">
    <citation type="submission" date="2018-09" db="EMBL/GenBank/DDBJ databases">
        <title>Paenibacillus SK2017-BO5.</title>
        <authorList>
            <person name="Piskunova J.V."/>
            <person name="Dubiley S.A."/>
            <person name="Severinov K.V."/>
        </authorList>
    </citation>
    <scope>NUCLEOTIDE SEQUENCE [LARGE SCALE GENOMIC DNA]</scope>
    <source>
        <strain evidence="2 3">BO5</strain>
    </source>
</reference>
<comment type="caution">
    <text evidence="2">The sequence shown here is derived from an EMBL/GenBank/DDBJ whole genome shotgun (WGS) entry which is preliminary data.</text>
</comment>
<evidence type="ECO:0000313" key="3">
    <source>
        <dbReference type="Proteomes" id="UP000266177"/>
    </source>
</evidence>
<accession>A0A3A3GLB0</accession>
<gene>
    <name evidence="2" type="ORF">DQX05_07750</name>
</gene>
<dbReference type="Gene3D" id="4.10.280.10">
    <property type="entry name" value="Helix-loop-helix DNA-binding domain"/>
    <property type="match status" value="1"/>
</dbReference>
<feature type="compositionally biased region" description="Basic residues" evidence="1">
    <location>
        <begin position="58"/>
        <end position="69"/>
    </location>
</feature>
<dbReference type="SUPFAM" id="SSF140500">
    <property type="entry name" value="BAS1536-like"/>
    <property type="match status" value="1"/>
</dbReference>
<dbReference type="GO" id="GO:0043937">
    <property type="term" value="P:regulation of sporulation"/>
    <property type="evidence" value="ECO:0007669"/>
    <property type="project" value="InterPro"/>
</dbReference>
<dbReference type="OrthoDB" id="2666682at2"/>
<evidence type="ECO:0000256" key="1">
    <source>
        <dbReference type="SAM" id="MobiDB-lite"/>
    </source>
</evidence>
<dbReference type="InterPro" id="IPR036638">
    <property type="entry name" value="HLH_DNA-bd_sf"/>
</dbReference>
<sequence length="77" mass="9107">MITIVHDDTLNKVNGLKQALIEIVHEKGKFTDDEVVRVSQQLDMYILEIQRNYIKRKYKRSSNKRKPKTFVRGDSTK</sequence>
<dbReference type="InterPro" id="IPR018540">
    <property type="entry name" value="Spo0E-like"/>
</dbReference>
<dbReference type="RefSeq" id="WP_119792370.1">
    <property type="nucleotide sequence ID" value="NZ_QYZD01000004.1"/>
</dbReference>